<dbReference type="Pfam" id="PF00270">
    <property type="entry name" value="DEAD"/>
    <property type="match status" value="1"/>
</dbReference>
<feature type="domain" description="Helicase ATP-binding" evidence="3">
    <location>
        <begin position="92"/>
        <end position="309"/>
    </location>
</feature>
<accession>A0ABC9Z5X5</accession>
<dbReference type="Pfam" id="PF09369">
    <property type="entry name" value="MZB"/>
    <property type="match status" value="1"/>
</dbReference>
<dbReference type="PROSITE" id="PS51194">
    <property type="entry name" value="HELICASE_CTER"/>
    <property type="match status" value="1"/>
</dbReference>
<dbReference type="PROSITE" id="PS51192">
    <property type="entry name" value="HELICASE_ATP_BIND_1"/>
    <property type="match status" value="1"/>
</dbReference>
<dbReference type="RefSeq" id="WP_036551390.1">
    <property type="nucleotide sequence ID" value="NZ_AP028459.1"/>
</dbReference>
<keyword evidence="1" id="KW-0547">Nucleotide-binding</keyword>
<protein>
    <submittedName>
        <fullName evidence="5">DEAD/DEAH box helicase</fullName>
    </submittedName>
</protein>
<keyword evidence="5" id="KW-0378">Hydrolase</keyword>
<reference evidence="5 6" key="2">
    <citation type="journal article" date="2016" name="Genome Announc.">
        <title>Draft Genome Sequence of Erythromycin- and Oxytetracycline-Sensitive Nocardia seriolae Strain U-1 (NBRC 110359).</title>
        <authorList>
            <person name="Imajoh M."/>
            <person name="Sukeda M."/>
            <person name="Shimizu M."/>
            <person name="Yamane J."/>
            <person name="Ohnishi K."/>
            <person name="Oshima S."/>
        </authorList>
    </citation>
    <scope>NUCLEOTIDE SEQUENCE [LARGE SCALE GENOMIC DNA]</scope>
    <source>
        <strain evidence="5 6">U-1</strain>
    </source>
</reference>
<proteinExistence type="predicted"/>
<dbReference type="Gene3D" id="3.40.50.300">
    <property type="entry name" value="P-loop containing nucleotide triphosphate hydrolases"/>
    <property type="match status" value="2"/>
</dbReference>
<dbReference type="SMART" id="SM00487">
    <property type="entry name" value="DEXDc"/>
    <property type="match status" value="1"/>
</dbReference>
<dbReference type="PANTHER" id="PTHR47957:SF3">
    <property type="entry name" value="ATP-DEPENDENT HELICASE HRQ1"/>
    <property type="match status" value="1"/>
</dbReference>
<dbReference type="SUPFAM" id="SSF52540">
    <property type="entry name" value="P-loop containing nucleoside triphosphate hydrolases"/>
    <property type="match status" value="2"/>
</dbReference>
<sequence>MGALLPTLQANRLREGLTDYLATTFALTDPDAQGALTDFIGHPVSGMFKGPYARLRLPFAPAQGNWGMHLDWWPEWFTPYGHQAEAFKRLSTKFQPRPLPTLVTTGTGSGKTESFLYPILDHVMRANAAGVTGMKALLIYPMNALANDQEQRLAKLITEDPRLAGVSAGLYTGEQSSGGRTMLSAAGLITDRRLMHDAPPDILLTNYKMLDHLLLRPDRAEMWRQSADSLHYVVLDEFHTYDGAQGTDVAMLLRRLGLTVKAHWTDASAVTEADRARPLGKITPVATSATLGSGEEPTAMLEFAHTVFGDVFPRDTLIGETRRTAEEWLGDRGTELDGVYRPRTRPEVAAAIKEFEQYGNAPGGPSKRSNAELTALALASLFERPGETDIELKRQIRELRRLEPAEQIDLLKRSPVFRELLAHAQHAIPLAALTDLLIPGPERETLRDRDIRRKYIDLLLAALSHLRAEIGRSALNVDVHLWFRELSRIDRAVGAATRYHWADDGAPADHGTTYLPAVFCRHCGRSGWGCRLAPTGHTLDVTDEEIRRYHASGGPRFRALISATAESHLGKAVEGLRWLRVEDREITEETPDLESAEVLEGRVLPILYLSGPDADENSTHDLCPACGAADGIRFLGSAVATQLSVALSNMFGDPDLDADEKKALMFTDSVQDAAHRAGFVQARSHTLSLRSTLRTALRDTRSDTDMLTLTELCEAVLSRAGDDPGARYRLLHPDLVEHEGFSAFWQSGRKPAEKGNATRNVKRRLQFDIDLEFGLQSRLGRTLELTGSVVAEVDLGSPKRVHRLGMAALNATEHQMTFSEPDSEAVTRWVRGTVERMRAQGAIAHDWLRKFIEKDANRRWVWGGRRKDQGAPAFPKGRPAPSFPAIGSRTIPEGFDPITAPAAWYARWAAQCLNVSPFEGGFLARSLFSVLAEQRVLSTVLTERGLTAYQLAPDAILVGAPTLEDLTAKRHLLVCDVCQTPNPGTAAVVDQLDGAPCLLIRCPGIQRSAEQKDNFYRTLYASSEMKRVVAREHTSLLPTAVRLEYENAFKRGADDPAAPNVLVATPTLEMGIDIGDLSTVMLGSMPRNVSSYLQRVGRAGRLTGNSLVMAFVRGRGEHLPKLNDPTSVIEGEVRPPATFLTAEEILRRQYVAHIVDRLARTPGMEDPILAEKVLGSFDSGTWMARLLDTADGYAPEFADDFLAQFGDLLDMGTRKALRTWAIPADSETPSQLVEQLREAVHRWNRDVAELTTRRAAVDAALPDIQKRAESPAHTDDDVRDLRTALGTLRLLGKQKNQLTKEHWVGVLERYGVLPNYTLLDDSVTLDVGITWLDAETEQYTSDSVSYRRGARVALTELAPGATFYAQGLAVKIDAVDLGAGESSIHTWWVCPQCGWVAIGHAGEDVPPPIQCARCHTGRIADVSQQLQVVEMSRVSAEVRRDEASINDARDERHRESFKVVAAADIDPDHVMRRWFLTDRDFGAEYLRRMDIRWLNMGRKTSQGGKRFIAGEETASGLFRVCSGCGQLDQIVGVNRPHEHRSWCRYRNASDENHVRSIALARTLRTQAVLLHLPSAFSYDTFAYPSLSAAVLLGLRQVIGGSPEHLDVVTIADALHAPQQSALLIHDTVPGGTGYLAEFADPAKVWAVLAAARETVENCSCAAEDRMACHRCLLPFAPPHDLDKVSRVTALKVLDTLLIPPGGTEPDLKNWEAAIAAEEPAKKQGSDESALEAKFYAAFLDRLRATGAAIKEKPGTYSDTATITLSGKKTRTWTLQPQVQHGNARPDFQLTTTDLDIPIIAIFADGRRFHAMPDHNRVADDAGKRAILRSGGVLVWSFGFEDLERFTCDEKVLAPWYSNGAVARTMKTGTLKPELVTLLTSADPITQLIAFMQDPDVEAWTKVGRWLPMMLLRDKPARGEHGKLGSRALDILDGARLPAPAPGEYACWSYSDGPLAVTAAFRPNTDDISAVLALDDRDEMLELRHSHAWKEWLRLSNWLGLSDTNAITARSLLVADRTAPPQPATPPAAVTVPATTGDQLSPDWQEALANTVTPAERALVLALAEAGTPVPTLGLETDEGEVVDLGWPQARVAVLLFDNAETTEAMSALGWTVCPPDPARIVETLETNGGM</sequence>
<dbReference type="InterPro" id="IPR018973">
    <property type="entry name" value="MZB"/>
</dbReference>
<evidence type="ECO:0000256" key="1">
    <source>
        <dbReference type="ARBA" id="ARBA00022741"/>
    </source>
</evidence>
<dbReference type="InterPro" id="IPR014001">
    <property type="entry name" value="Helicase_ATP-bd"/>
</dbReference>
<keyword evidence="6" id="KW-1185">Reference proteome</keyword>
<name>A0ABC9Z5X5_9NOCA</name>
<dbReference type="InterPro" id="IPR011545">
    <property type="entry name" value="DEAD/DEAH_box_helicase_dom"/>
</dbReference>
<keyword evidence="5" id="KW-0347">Helicase</keyword>
<feature type="domain" description="Helicase C-terminal" evidence="4">
    <location>
        <begin position="988"/>
        <end position="1146"/>
    </location>
</feature>
<evidence type="ECO:0000259" key="3">
    <source>
        <dbReference type="PROSITE" id="PS51192"/>
    </source>
</evidence>
<dbReference type="PANTHER" id="PTHR47957">
    <property type="entry name" value="ATP-DEPENDENT HELICASE HRQ1"/>
    <property type="match status" value="1"/>
</dbReference>
<dbReference type="InterPro" id="IPR001650">
    <property type="entry name" value="Helicase_C-like"/>
</dbReference>
<evidence type="ECO:0000313" key="6">
    <source>
        <dbReference type="Proteomes" id="UP000037179"/>
    </source>
</evidence>
<dbReference type="SMART" id="SM00490">
    <property type="entry name" value="HELICc"/>
    <property type="match status" value="1"/>
</dbReference>
<organism evidence="5 6">
    <name type="scientific">Nocardia seriolae</name>
    <dbReference type="NCBI Taxonomy" id="37332"/>
    <lineage>
        <taxon>Bacteria</taxon>
        <taxon>Bacillati</taxon>
        <taxon>Actinomycetota</taxon>
        <taxon>Actinomycetes</taxon>
        <taxon>Mycobacteriales</taxon>
        <taxon>Nocardiaceae</taxon>
        <taxon>Nocardia</taxon>
    </lineage>
</organism>
<evidence type="ECO:0000256" key="2">
    <source>
        <dbReference type="ARBA" id="ARBA00022840"/>
    </source>
</evidence>
<gene>
    <name evidence="5" type="ORF">NSK11_contig00195-0002</name>
</gene>
<dbReference type="InterPro" id="IPR027417">
    <property type="entry name" value="P-loop_NTPase"/>
</dbReference>
<reference evidence="6" key="1">
    <citation type="submission" date="2015-07" db="EMBL/GenBank/DDBJ databases">
        <title>Nocardia seriolae U-1 whole genome shotgun sequence.</title>
        <authorList>
            <person name="Imajoh M."/>
            <person name="Fukumoto Y."/>
            <person name="Sukeda M."/>
            <person name="Yamane J."/>
            <person name="Yamasaki K."/>
            <person name="Shimizu M."/>
            <person name="Ohnishi K."/>
            <person name="Oshima S."/>
        </authorList>
    </citation>
    <scope>NUCLEOTIDE SEQUENCE [LARGE SCALE GENOMIC DNA]</scope>
    <source>
        <strain evidence="6">U-1</strain>
    </source>
</reference>
<evidence type="ECO:0000313" key="5">
    <source>
        <dbReference type="EMBL" id="GAP32962.1"/>
    </source>
</evidence>
<dbReference type="Proteomes" id="UP000037179">
    <property type="component" value="Unassembled WGS sequence"/>
</dbReference>
<comment type="caution">
    <text evidence="5">The sequence shown here is derived from an EMBL/GenBank/DDBJ whole genome shotgun (WGS) entry which is preliminary data.</text>
</comment>
<evidence type="ECO:0000259" key="4">
    <source>
        <dbReference type="PROSITE" id="PS51194"/>
    </source>
</evidence>
<dbReference type="Pfam" id="PF00271">
    <property type="entry name" value="Helicase_C"/>
    <property type="match status" value="1"/>
</dbReference>
<dbReference type="GO" id="GO:0005524">
    <property type="term" value="F:ATP binding"/>
    <property type="evidence" value="ECO:0007669"/>
    <property type="project" value="UniProtKB-KW"/>
</dbReference>
<dbReference type="GO" id="GO:0004386">
    <property type="term" value="F:helicase activity"/>
    <property type="evidence" value="ECO:0007669"/>
    <property type="project" value="UniProtKB-KW"/>
</dbReference>
<dbReference type="EMBL" id="BBYQ01000195">
    <property type="protein sequence ID" value="GAP32962.1"/>
    <property type="molecule type" value="Genomic_DNA"/>
</dbReference>
<keyword evidence="2" id="KW-0067">ATP-binding</keyword>